<gene>
    <name evidence="1" type="ordered locus">Asphe3_37090</name>
</gene>
<dbReference type="Proteomes" id="UP000008639">
    <property type="component" value="Chromosome"/>
</dbReference>
<protein>
    <submittedName>
        <fullName evidence="1">Uncharacterized protein</fullName>
    </submittedName>
</protein>
<evidence type="ECO:0000313" key="2">
    <source>
        <dbReference type="Proteomes" id="UP000008639"/>
    </source>
</evidence>
<dbReference type="AlphaFoldDB" id="F0M7M8"/>
<accession>F0M7M8</accession>
<dbReference type="KEGG" id="apn:Asphe3_37090"/>
<organism evidence="1 2">
    <name type="scientific">Pseudarthrobacter phenanthrenivorans (strain DSM 18606 / JCM 16027 / LMG 23796 / Sphe3)</name>
    <name type="common">Arthrobacter phenanthrenivorans</name>
    <dbReference type="NCBI Taxonomy" id="930171"/>
    <lineage>
        <taxon>Bacteria</taxon>
        <taxon>Bacillati</taxon>
        <taxon>Actinomycetota</taxon>
        <taxon>Actinomycetes</taxon>
        <taxon>Micrococcales</taxon>
        <taxon>Micrococcaceae</taxon>
        <taxon>Pseudarthrobacter</taxon>
    </lineage>
</organism>
<name>F0M7M8_PSEPM</name>
<dbReference type="EMBL" id="CP002379">
    <property type="protein sequence ID" value="ADX74807.1"/>
    <property type="molecule type" value="Genomic_DNA"/>
</dbReference>
<dbReference type="HOGENOM" id="CLU_3114099_0_0_11"/>
<proteinExistence type="predicted"/>
<sequence length="50" mass="5293">MGAETAAAPWDHAQKITPPAMAIRAATTMSTTRQDLAVLFFTAVVAMRSS</sequence>
<evidence type="ECO:0000313" key="1">
    <source>
        <dbReference type="EMBL" id="ADX74807.1"/>
    </source>
</evidence>
<dbReference type="STRING" id="930171.Asphe3_37090"/>
<reference evidence="1 2" key="1">
    <citation type="journal article" date="2011" name="Stand. Genomic Sci.">
        <title>Complete genome sequence of Arthrobacter phenanthrenivorans type strain (Sphe3).</title>
        <authorList>
            <person name="Kallimanis A."/>
            <person name="Labutti K.M."/>
            <person name="Lapidus A."/>
            <person name="Clum A."/>
            <person name="Lykidis A."/>
            <person name="Mavromatis K."/>
            <person name="Pagani I."/>
            <person name="Liolios K."/>
            <person name="Ivanova N."/>
            <person name="Goodwin L."/>
            <person name="Pitluck S."/>
            <person name="Chen A."/>
            <person name="Palaniappan K."/>
            <person name="Markowitz V."/>
            <person name="Bristow J."/>
            <person name="Velentzas A.D."/>
            <person name="Perisynakis A."/>
            <person name="Ouzounis C.C."/>
            <person name="Kyrpides N.C."/>
            <person name="Koukkou A.I."/>
            <person name="Drainas C."/>
        </authorList>
    </citation>
    <scope>NUCLEOTIDE SEQUENCE [LARGE SCALE GENOMIC DNA]</scope>
    <source>
        <strain evidence="2">DSM 18606 / JCM 16027 / LMG 23796 / Sphe3</strain>
    </source>
</reference>